<keyword evidence="3" id="KW-1185">Reference proteome</keyword>
<feature type="chain" id="PRO_5037332666" evidence="1">
    <location>
        <begin position="19"/>
        <end position="128"/>
    </location>
</feature>
<evidence type="ECO:0000313" key="3">
    <source>
        <dbReference type="Proteomes" id="UP000635071"/>
    </source>
</evidence>
<dbReference type="AlphaFoldDB" id="A0A916ZTB4"/>
<dbReference type="RefSeq" id="WP_188762618.1">
    <property type="nucleotide sequence ID" value="NZ_BMJM01000005.1"/>
</dbReference>
<reference evidence="2" key="1">
    <citation type="journal article" date="2014" name="Int. J. Syst. Evol. Microbiol.">
        <title>Complete genome sequence of Corynebacterium casei LMG S-19264T (=DSM 44701T), isolated from a smear-ripened cheese.</title>
        <authorList>
            <consortium name="US DOE Joint Genome Institute (JGI-PGF)"/>
            <person name="Walter F."/>
            <person name="Albersmeier A."/>
            <person name="Kalinowski J."/>
            <person name="Ruckert C."/>
        </authorList>
    </citation>
    <scope>NUCLEOTIDE SEQUENCE</scope>
    <source>
        <strain evidence="2">CGMCC 1.15519</strain>
    </source>
</reference>
<keyword evidence="1" id="KW-0732">Signal</keyword>
<dbReference type="Proteomes" id="UP000635071">
    <property type="component" value="Unassembled WGS sequence"/>
</dbReference>
<proteinExistence type="predicted"/>
<organism evidence="2 3">
    <name type="scientific">Sandarakinorhabdus glacialis</name>
    <dbReference type="NCBI Taxonomy" id="1614636"/>
    <lineage>
        <taxon>Bacteria</taxon>
        <taxon>Pseudomonadati</taxon>
        <taxon>Pseudomonadota</taxon>
        <taxon>Alphaproteobacteria</taxon>
        <taxon>Sphingomonadales</taxon>
        <taxon>Sphingosinicellaceae</taxon>
        <taxon>Sandarakinorhabdus</taxon>
    </lineage>
</organism>
<feature type="signal peptide" evidence="1">
    <location>
        <begin position="1"/>
        <end position="18"/>
    </location>
</feature>
<evidence type="ECO:0000313" key="2">
    <source>
        <dbReference type="EMBL" id="GGE12151.1"/>
    </source>
</evidence>
<evidence type="ECO:0000256" key="1">
    <source>
        <dbReference type="SAM" id="SignalP"/>
    </source>
</evidence>
<protein>
    <submittedName>
        <fullName evidence="2">Uncharacterized protein</fullName>
    </submittedName>
</protein>
<comment type="caution">
    <text evidence="2">The sequence shown here is derived from an EMBL/GenBank/DDBJ whole genome shotgun (WGS) entry which is preliminary data.</text>
</comment>
<accession>A0A916ZTB4</accession>
<gene>
    <name evidence="2" type="ORF">GCM10011529_18130</name>
</gene>
<reference evidence="2" key="2">
    <citation type="submission" date="2020-09" db="EMBL/GenBank/DDBJ databases">
        <authorList>
            <person name="Sun Q."/>
            <person name="Zhou Y."/>
        </authorList>
    </citation>
    <scope>NUCLEOTIDE SEQUENCE</scope>
    <source>
        <strain evidence="2">CGMCC 1.15519</strain>
    </source>
</reference>
<name>A0A916ZTB4_9SPHN</name>
<sequence length="128" mass="14242">MFLRALTVAALAAAPALATEPKVYSLTPAERDAAIANASRQPESTALLPDPERDRVLNNSLYAEDEPRDRKVHGEMSMFIGTGGARGIAGTVGMPIGESGFAQFSFNNSRYPRYYNDYQPYRWQQQRR</sequence>
<dbReference type="EMBL" id="BMJM01000005">
    <property type="protein sequence ID" value="GGE12151.1"/>
    <property type="molecule type" value="Genomic_DNA"/>
</dbReference>